<proteinExistence type="predicted"/>
<evidence type="ECO:0008006" key="3">
    <source>
        <dbReference type="Google" id="ProtNLM"/>
    </source>
</evidence>
<sequence>MAPAMPSYRAISPDGLVELCADLAAGGPGRRVVAIDGADAAAPVALAAAVVERLVTAGRSAAAVAMADFVRPASLRLEYGHTDTESYQTIWFDHDAIRREVADALHTRGEWLPRLWDAARDRSFRDRPRKAAPDQVLVVAGPMLLGSALRFDATIALVMSEAALRRRTPPDDTWTIEAILDHARQAPAADIEVRYDHPDRPAVRTGDPAK</sequence>
<dbReference type="EMBL" id="CP033972">
    <property type="protein sequence ID" value="AZG44240.1"/>
    <property type="molecule type" value="Genomic_DNA"/>
</dbReference>
<protein>
    <recommendedName>
        <fullName evidence="3">Uridine kinase</fullName>
    </recommendedName>
</protein>
<dbReference type="AlphaFoldDB" id="A0A3G8JJ64"/>
<name>A0A3G8JJ64_9ACTN</name>
<gene>
    <name evidence="1" type="ORF">D7316_00824</name>
</gene>
<dbReference type="InterPro" id="IPR027417">
    <property type="entry name" value="P-loop_NTPase"/>
</dbReference>
<organism evidence="1 2">
    <name type="scientific">Gordonia insulae</name>
    <dbReference type="NCBI Taxonomy" id="2420509"/>
    <lineage>
        <taxon>Bacteria</taxon>
        <taxon>Bacillati</taxon>
        <taxon>Actinomycetota</taxon>
        <taxon>Actinomycetes</taxon>
        <taxon>Mycobacteriales</taxon>
        <taxon>Gordoniaceae</taxon>
        <taxon>Gordonia</taxon>
    </lineage>
</organism>
<dbReference type="KEGG" id="gom:D7316_00824"/>
<accession>A0A3G8JJ64</accession>
<dbReference type="Gene3D" id="3.40.50.300">
    <property type="entry name" value="P-loop containing nucleotide triphosphate hydrolases"/>
    <property type="match status" value="1"/>
</dbReference>
<reference evidence="1 2" key="1">
    <citation type="submission" date="2018-11" db="EMBL/GenBank/DDBJ databases">
        <title>Gordonia insulae sp. nov., isolated from an island soil.</title>
        <authorList>
            <person name="Kim Y.S."/>
            <person name="Kim S.B."/>
        </authorList>
    </citation>
    <scope>NUCLEOTIDE SEQUENCE [LARGE SCALE GENOMIC DNA]</scope>
    <source>
        <strain evidence="1 2">MMS17-SY073</strain>
    </source>
</reference>
<evidence type="ECO:0000313" key="2">
    <source>
        <dbReference type="Proteomes" id="UP000271469"/>
    </source>
</evidence>
<keyword evidence="2" id="KW-1185">Reference proteome</keyword>
<dbReference type="Proteomes" id="UP000271469">
    <property type="component" value="Chromosome"/>
</dbReference>
<evidence type="ECO:0000313" key="1">
    <source>
        <dbReference type="EMBL" id="AZG44240.1"/>
    </source>
</evidence>